<gene>
    <name evidence="4" type="ORF">HMPREF1871_00212</name>
</gene>
<dbReference type="InterPro" id="IPR012902">
    <property type="entry name" value="N_methyl_site"/>
</dbReference>
<protein>
    <submittedName>
        <fullName evidence="4">Prepilin-type cleavage/methylation protein</fullName>
    </submittedName>
</protein>
<comment type="subcellular location">
    <subcellularLocation>
        <location evidence="1">Cell surface</location>
    </subcellularLocation>
</comment>
<keyword evidence="3" id="KW-0812">Transmembrane</keyword>
<evidence type="ECO:0000256" key="3">
    <source>
        <dbReference type="SAM" id="Phobius"/>
    </source>
</evidence>
<evidence type="ECO:0000256" key="2">
    <source>
        <dbReference type="ARBA" id="ARBA00023287"/>
    </source>
</evidence>
<keyword evidence="2" id="KW-0178">Competence</keyword>
<dbReference type="Proteomes" id="UP000070467">
    <property type="component" value="Unassembled WGS sequence"/>
</dbReference>
<name>A0ABR5TNA5_9BACL</name>
<evidence type="ECO:0000313" key="4">
    <source>
        <dbReference type="EMBL" id="KXB58820.1"/>
    </source>
</evidence>
<proteinExistence type="predicted"/>
<sequence length="167" mass="19867">MSRNSGFTMLEVVISLAILSMLVILLSNILNLTTKISNSFLDYSEYEYAMMHKKIFNFYNDSDKIELKNNEIRFYNTEEGREHVLVFRNSKIFKKTKNPDKNYASGFSLLLENVKSYQLNIENEKIIVINIVDRMGKKRTLKFRLLDNSKSKDEQRKEENYEDFYEK</sequence>
<dbReference type="RefSeq" id="WP_066128822.1">
    <property type="nucleotide sequence ID" value="NZ_KQ959858.1"/>
</dbReference>
<keyword evidence="3" id="KW-0472">Membrane</keyword>
<feature type="transmembrane region" description="Helical" evidence="3">
    <location>
        <begin position="12"/>
        <end position="30"/>
    </location>
</feature>
<keyword evidence="3" id="KW-1133">Transmembrane helix</keyword>
<organism evidence="4 5">
    <name type="scientific">Gemelliphila asaccharolytica</name>
    <dbReference type="NCBI Taxonomy" id="502393"/>
    <lineage>
        <taxon>Bacteria</taxon>
        <taxon>Bacillati</taxon>
        <taxon>Bacillota</taxon>
        <taxon>Bacilli</taxon>
        <taxon>Bacillales</taxon>
        <taxon>Gemellaceae</taxon>
        <taxon>Gemelliphila</taxon>
    </lineage>
</organism>
<evidence type="ECO:0000256" key="1">
    <source>
        <dbReference type="ARBA" id="ARBA00004241"/>
    </source>
</evidence>
<comment type="caution">
    <text evidence="4">The sequence shown here is derived from an EMBL/GenBank/DDBJ whole genome shotgun (WGS) entry which is preliminary data.</text>
</comment>
<dbReference type="Pfam" id="PF07963">
    <property type="entry name" value="N_methyl"/>
    <property type="match status" value="1"/>
</dbReference>
<evidence type="ECO:0000313" key="5">
    <source>
        <dbReference type="Proteomes" id="UP000070467"/>
    </source>
</evidence>
<reference evidence="4 5" key="1">
    <citation type="submission" date="2016-01" db="EMBL/GenBank/DDBJ databases">
        <authorList>
            <person name="Mitreva M."/>
            <person name="Pepin K.H."/>
            <person name="Mihindukulasuriya K.A."/>
            <person name="Fulton R."/>
            <person name="Fronick C."/>
            <person name="O'Laughlin M."/>
            <person name="Miner T."/>
            <person name="Herter B."/>
            <person name="Rosa B.A."/>
            <person name="Cordes M."/>
            <person name="Tomlinson C."/>
            <person name="Wollam A."/>
            <person name="Palsikar V.B."/>
            <person name="Mardis E.R."/>
            <person name="Wilson R.K."/>
        </authorList>
    </citation>
    <scope>NUCLEOTIDE SEQUENCE [LARGE SCALE GENOMIC DNA]</scope>
    <source>
        <strain evidence="4 5">KA00071</strain>
    </source>
</reference>
<keyword evidence="5" id="KW-1185">Reference proteome</keyword>
<dbReference type="EMBL" id="LSDB01000005">
    <property type="protein sequence ID" value="KXB58820.1"/>
    <property type="molecule type" value="Genomic_DNA"/>
</dbReference>
<accession>A0ABR5TNA5</accession>
<dbReference type="NCBIfam" id="TIGR02532">
    <property type="entry name" value="IV_pilin_GFxxxE"/>
    <property type="match status" value="1"/>
</dbReference>